<proteinExistence type="predicted"/>
<dbReference type="AlphaFoldDB" id="A0A7W6RI16"/>
<name>A0A7W6RI16_9HYPH</name>
<protein>
    <submittedName>
        <fullName evidence="1">Uncharacterized protein</fullName>
    </submittedName>
</protein>
<dbReference type="EMBL" id="JACIGM010000001">
    <property type="protein sequence ID" value="MBB4272313.1"/>
    <property type="molecule type" value="Genomic_DNA"/>
</dbReference>
<dbReference type="Proteomes" id="UP000533641">
    <property type="component" value="Unassembled WGS sequence"/>
</dbReference>
<organism evidence="1 2">
    <name type="scientific">Rhizobium mongolense</name>
    <dbReference type="NCBI Taxonomy" id="57676"/>
    <lineage>
        <taxon>Bacteria</taxon>
        <taxon>Pseudomonadati</taxon>
        <taxon>Pseudomonadota</taxon>
        <taxon>Alphaproteobacteria</taxon>
        <taxon>Hyphomicrobiales</taxon>
        <taxon>Rhizobiaceae</taxon>
        <taxon>Rhizobium/Agrobacterium group</taxon>
        <taxon>Rhizobium</taxon>
    </lineage>
</organism>
<comment type="caution">
    <text evidence="1">The sequence shown here is derived from an EMBL/GenBank/DDBJ whole genome shotgun (WGS) entry which is preliminary data.</text>
</comment>
<accession>A0A7W6RI16</accession>
<reference evidence="1 2" key="1">
    <citation type="submission" date="2020-08" db="EMBL/GenBank/DDBJ databases">
        <title>Genomic Encyclopedia of Type Strains, Phase IV (KMG-V): Genome sequencing to study the core and pangenomes of soil and plant-associated prokaryotes.</title>
        <authorList>
            <person name="Whitman W."/>
        </authorList>
    </citation>
    <scope>NUCLEOTIDE SEQUENCE [LARGE SCALE GENOMIC DNA]</scope>
    <source>
        <strain evidence="1 2">SEMIA 402</strain>
    </source>
</reference>
<evidence type="ECO:0000313" key="1">
    <source>
        <dbReference type="EMBL" id="MBB4272313.1"/>
    </source>
</evidence>
<evidence type="ECO:0000313" key="2">
    <source>
        <dbReference type="Proteomes" id="UP000533641"/>
    </source>
</evidence>
<sequence length="68" mass="7806">MPNWQAANHLLNRIKDEKGIDLRSSDNRYHCKIKTGKKASSMARKWSHEGAALLKHVQDGDEYEVSLQ</sequence>
<gene>
    <name evidence="1" type="ORF">GGE12_000055</name>
</gene>